<keyword evidence="2" id="KW-1185">Reference proteome</keyword>
<evidence type="ECO:0000313" key="1">
    <source>
        <dbReference type="EMBL" id="MED6251851.1"/>
    </source>
</evidence>
<gene>
    <name evidence="1" type="ORF">ATANTOWER_003766</name>
</gene>
<proteinExistence type="predicted"/>
<dbReference type="EMBL" id="JAHUTI010060411">
    <property type="protein sequence ID" value="MED6251851.1"/>
    <property type="molecule type" value="Genomic_DNA"/>
</dbReference>
<dbReference type="Proteomes" id="UP001345963">
    <property type="component" value="Unassembled WGS sequence"/>
</dbReference>
<comment type="caution">
    <text evidence="1">The sequence shown here is derived from an EMBL/GenBank/DDBJ whole genome shotgun (WGS) entry which is preliminary data.</text>
</comment>
<reference evidence="1 2" key="1">
    <citation type="submission" date="2021-07" db="EMBL/GenBank/DDBJ databases">
        <authorList>
            <person name="Palmer J.M."/>
        </authorList>
    </citation>
    <scope>NUCLEOTIDE SEQUENCE [LARGE SCALE GENOMIC DNA]</scope>
    <source>
        <strain evidence="1 2">AT_MEX2019</strain>
        <tissue evidence="1">Muscle</tissue>
    </source>
</reference>
<organism evidence="1 2">
    <name type="scientific">Ataeniobius toweri</name>
    <dbReference type="NCBI Taxonomy" id="208326"/>
    <lineage>
        <taxon>Eukaryota</taxon>
        <taxon>Metazoa</taxon>
        <taxon>Chordata</taxon>
        <taxon>Craniata</taxon>
        <taxon>Vertebrata</taxon>
        <taxon>Euteleostomi</taxon>
        <taxon>Actinopterygii</taxon>
        <taxon>Neopterygii</taxon>
        <taxon>Teleostei</taxon>
        <taxon>Neoteleostei</taxon>
        <taxon>Acanthomorphata</taxon>
        <taxon>Ovalentaria</taxon>
        <taxon>Atherinomorphae</taxon>
        <taxon>Cyprinodontiformes</taxon>
        <taxon>Goodeidae</taxon>
        <taxon>Ataeniobius</taxon>
    </lineage>
</organism>
<accession>A0ABU7BPG5</accession>
<protein>
    <submittedName>
        <fullName evidence="1">Uncharacterized protein</fullName>
    </submittedName>
</protein>
<evidence type="ECO:0000313" key="2">
    <source>
        <dbReference type="Proteomes" id="UP001345963"/>
    </source>
</evidence>
<name>A0ABU7BPG5_9TELE</name>
<sequence>MCELSLFPRPKVVNYMLVLRVSLGLWIRDSEGPSKRPNKLPHGGTGNHTKRGPCAGCTFWEKGLTISNHMYYNGLPLGLTSGPNSVNASDKPFSCLSYTGQTCGAQ</sequence>